<dbReference type="InterPro" id="IPR029787">
    <property type="entry name" value="Nucleotide_cyclase"/>
</dbReference>
<evidence type="ECO:0000259" key="6">
    <source>
        <dbReference type="PROSITE" id="PS50887"/>
    </source>
</evidence>
<dbReference type="InterPro" id="IPR001610">
    <property type="entry name" value="PAC"/>
</dbReference>
<dbReference type="PANTHER" id="PTHR44757:SF2">
    <property type="entry name" value="BIOFILM ARCHITECTURE MAINTENANCE PROTEIN MBAA"/>
    <property type="match status" value="1"/>
</dbReference>
<dbReference type="SMART" id="SM00091">
    <property type="entry name" value="PAS"/>
    <property type="match status" value="2"/>
</dbReference>
<feature type="domain" description="HAMP" evidence="5">
    <location>
        <begin position="188"/>
        <end position="240"/>
    </location>
</feature>
<comment type="caution">
    <text evidence="7">The sequence shown here is derived from an EMBL/GenBank/DDBJ whole genome shotgun (WGS) entry which is preliminary data.</text>
</comment>
<dbReference type="SMART" id="SM00086">
    <property type="entry name" value="PAC"/>
    <property type="match status" value="2"/>
</dbReference>
<accession>A0ABV9QH21</accession>
<dbReference type="Gene3D" id="3.20.20.450">
    <property type="entry name" value="EAL domain"/>
    <property type="match status" value="1"/>
</dbReference>
<dbReference type="InterPro" id="IPR013656">
    <property type="entry name" value="PAS_4"/>
</dbReference>
<dbReference type="Pfam" id="PF00563">
    <property type="entry name" value="EAL"/>
    <property type="match status" value="1"/>
</dbReference>
<dbReference type="Proteomes" id="UP001596001">
    <property type="component" value="Unassembled WGS sequence"/>
</dbReference>
<dbReference type="SMART" id="SM00267">
    <property type="entry name" value="GGDEF"/>
    <property type="match status" value="1"/>
</dbReference>
<dbReference type="SUPFAM" id="SSF158472">
    <property type="entry name" value="HAMP domain-like"/>
    <property type="match status" value="1"/>
</dbReference>
<gene>
    <name evidence="7" type="ORF">ACFO6X_13805</name>
</gene>
<proteinExistence type="predicted"/>
<dbReference type="CDD" id="cd00130">
    <property type="entry name" value="PAS"/>
    <property type="match status" value="2"/>
</dbReference>
<dbReference type="RefSeq" id="WP_382434037.1">
    <property type="nucleotide sequence ID" value="NZ_JBHSHJ010000013.1"/>
</dbReference>
<dbReference type="InterPro" id="IPR000014">
    <property type="entry name" value="PAS"/>
</dbReference>
<dbReference type="SUPFAM" id="SSF141868">
    <property type="entry name" value="EAL domain-like"/>
    <property type="match status" value="1"/>
</dbReference>
<dbReference type="Pfam" id="PF13426">
    <property type="entry name" value="PAS_9"/>
    <property type="match status" value="1"/>
</dbReference>
<protein>
    <submittedName>
        <fullName evidence="7">EAL domain-containing protein</fullName>
    </submittedName>
</protein>
<dbReference type="EMBL" id="JBHSHJ010000013">
    <property type="protein sequence ID" value="MFC4790056.1"/>
    <property type="molecule type" value="Genomic_DNA"/>
</dbReference>
<feature type="domain" description="GGDEF" evidence="6">
    <location>
        <begin position="533"/>
        <end position="666"/>
    </location>
</feature>
<dbReference type="InterPro" id="IPR052155">
    <property type="entry name" value="Biofilm_reg_signaling"/>
</dbReference>
<feature type="domain" description="PAC" evidence="3">
    <location>
        <begin position="327"/>
        <end position="379"/>
    </location>
</feature>
<dbReference type="PROSITE" id="PS50883">
    <property type="entry name" value="EAL"/>
    <property type="match status" value="1"/>
</dbReference>
<dbReference type="NCBIfam" id="TIGR00254">
    <property type="entry name" value="GGDEF"/>
    <property type="match status" value="1"/>
</dbReference>
<evidence type="ECO:0000313" key="7">
    <source>
        <dbReference type="EMBL" id="MFC4790056.1"/>
    </source>
</evidence>
<dbReference type="Pfam" id="PF00990">
    <property type="entry name" value="GGDEF"/>
    <property type="match status" value="1"/>
</dbReference>
<sequence length="936" mass="104457">MPSIGLIPRIALLVVLVELVSFSVLVWYYTDRFSHSADQRLRDGLQQVVRMIESEEISISAVARQNLMGDLLGAPYIDGLVIGGNRRVIVSHDPRHLGRQVSELPTYDNRWFQTNELRQGIFVADQDRLTWVQPFKHHADGSPLYTIVLTISTVEIQAEKQAIFRWGLAVSTLFILLSSACLVLVAQRIVARRVEASLRMLEQVAHGQLDARIDVLSNDELGQLQHGINAMTQKLGLLLQQQVQDAKQQQAHKELLQSVLEHAPFRVFWKDRDLRYQGCNSLFAADAGYTQPHELTGRHEDELHWRHELNQELAQEQNLLAAGVPLLEHEINLTLANGQKMVANVSKVPLRNAQQEVVGLLGLYSDITARKQTESELRLYASIFSYSAEAQLICDPERRILAVNRAFTQLTGYTLEDVRGKNPGILSSGQNTPDTYKAMWADLNHSDHWQGEIVDRRKDGSVYPKWLSISVVRDSEGNLTHYVGGFMDISERKKAENHIAYLAHHDTLTGLQNRYSLLNKLEQALATARRAGRMLAVMFIDLDRFKTINDTLGHACGDALLQQVADRLRANVRDSDIVARFGGDEFVVVLSDVEDAAATSRVANKLLEILRVPYLISPHELHSSPSIGIALFPSDGNEPDILMKNADVAMYHAKREGRNNTQFFTAALNESTAERLELERELRLAIDNGLLQLHYQPQICAADGKVHGVEALVRWAHPTLGAVSPAKFIPIAEESGLILPLGSWVLDTACRQAARWKAEGIEGLTVAVNLSAHQLRQPELIEQVQTILCRYALHGSDLELEITESVAMEDPQYAIKQLQALRGLDVQLSIDDFGTGYSSLAYLKLLPIQTLKLDRAFVRDIETDPNDAAISTATLALAHSLGLQVVAEGVENEAQRSFLAAHGCDRLQGYLFSRPEPAEVLSQRWKQEAIAVKTGV</sequence>
<keyword evidence="1" id="KW-0472">Membrane</keyword>
<keyword evidence="1" id="KW-1133">Transmembrane helix</keyword>
<evidence type="ECO:0000256" key="1">
    <source>
        <dbReference type="SAM" id="Phobius"/>
    </source>
</evidence>
<dbReference type="NCBIfam" id="TIGR00229">
    <property type="entry name" value="sensory_box"/>
    <property type="match status" value="2"/>
</dbReference>
<dbReference type="Pfam" id="PF08448">
    <property type="entry name" value="PAS_4"/>
    <property type="match status" value="1"/>
</dbReference>
<dbReference type="CDD" id="cd01949">
    <property type="entry name" value="GGDEF"/>
    <property type="match status" value="1"/>
</dbReference>
<feature type="transmembrane region" description="Helical" evidence="1">
    <location>
        <begin position="166"/>
        <end position="186"/>
    </location>
</feature>
<dbReference type="InterPro" id="IPR035965">
    <property type="entry name" value="PAS-like_dom_sf"/>
</dbReference>
<feature type="transmembrane region" description="Helical" evidence="1">
    <location>
        <begin position="6"/>
        <end position="30"/>
    </location>
</feature>
<evidence type="ECO:0000313" key="8">
    <source>
        <dbReference type="Proteomes" id="UP001596001"/>
    </source>
</evidence>
<reference evidence="8" key="1">
    <citation type="journal article" date="2019" name="Int. J. Syst. Evol. Microbiol.">
        <title>The Global Catalogue of Microorganisms (GCM) 10K type strain sequencing project: providing services to taxonomists for standard genome sequencing and annotation.</title>
        <authorList>
            <consortium name="The Broad Institute Genomics Platform"/>
            <consortium name="The Broad Institute Genome Sequencing Center for Infectious Disease"/>
            <person name="Wu L."/>
            <person name="Ma J."/>
        </authorList>
    </citation>
    <scope>NUCLEOTIDE SEQUENCE [LARGE SCALE GENOMIC DNA]</scope>
    <source>
        <strain evidence="8">CCUG 49452</strain>
    </source>
</reference>
<dbReference type="SMART" id="SM00052">
    <property type="entry name" value="EAL"/>
    <property type="match status" value="1"/>
</dbReference>
<dbReference type="InterPro" id="IPR043128">
    <property type="entry name" value="Rev_trsase/Diguanyl_cyclase"/>
</dbReference>
<dbReference type="PROSITE" id="PS50112">
    <property type="entry name" value="PAS"/>
    <property type="match status" value="1"/>
</dbReference>
<dbReference type="Gene3D" id="6.10.340.10">
    <property type="match status" value="1"/>
</dbReference>
<keyword evidence="1" id="KW-0812">Transmembrane</keyword>
<dbReference type="PROSITE" id="PS50887">
    <property type="entry name" value="GGDEF"/>
    <property type="match status" value="1"/>
</dbReference>
<feature type="domain" description="PAC" evidence="3">
    <location>
        <begin position="447"/>
        <end position="501"/>
    </location>
</feature>
<evidence type="ECO:0000259" key="2">
    <source>
        <dbReference type="PROSITE" id="PS50112"/>
    </source>
</evidence>
<evidence type="ECO:0000259" key="3">
    <source>
        <dbReference type="PROSITE" id="PS50113"/>
    </source>
</evidence>
<dbReference type="InterPro" id="IPR003660">
    <property type="entry name" value="HAMP_dom"/>
</dbReference>
<dbReference type="PROSITE" id="PS50885">
    <property type="entry name" value="HAMP"/>
    <property type="match status" value="1"/>
</dbReference>
<dbReference type="InterPro" id="IPR000700">
    <property type="entry name" value="PAS-assoc_C"/>
</dbReference>
<dbReference type="InterPro" id="IPR001633">
    <property type="entry name" value="EAL_dom"/>
</dbReference>
<feature type="domain" description="PAS" evidence="2">
    <location>
        <begin position="376"/>
        <end position="422"/>
    </location>
</feature>
<evidence type="ECO:0000259" key="5">
    <source>
        <dbReference type="PROSITE" id="PS50885"/>
    </source>
</evidence>
<keyword evidence="8" id="KW-1185">Reference proteome</keyword>
<dbReference type="SUPFAM" id="SSF55073">
    <property type="entry name" value="Nucleotide cyclase"/>
    <property type="match status" value="1"/>
</dbReference>
<feature type="domain" description="EAL" evidence="4">
    <location>
        <begin position="675"/>
        <end position="929"/>
    </location>
</feature>
<dbReference type="InterPro" id="IPR000160">
    <property type="entry name" value="GGDEF_dom"/>
</dbReference>
<dbReference type="PROSITE" id="PS50113">
    <property type="entry name" value="PAC"/>
    <property type="match status" value="2"/>
</dbReference>
<dbReference type="Gene3D" id="3.30.450.20">
    <property type="entry name" value="PAS domain"/>
    <property type="match status" value="2"/>
</dbReference>
<name>A0ABV9QH21_9BURK</name>
<dbReference type="SUPFAM" id="SSF55785">
    <property type="entry name" value="PYP-like sensor domain (PAS domain)"/>
    <property type="match status" value="2"/>
</dbReference>
<dbReference type="Gene3D" id="3.30.70.270">
    <property type="match status" value="1"/>
</dbReference>
<organism evidence="7 8">
    <name type="scientific">Giesbergeria sinuosa</name>
    <dbReference type="NCBI Taxonomy" id="80883"/>
    <lineage>
        <taxon>Bacteria</taxon>
        <taxon>Pseudomonadati</taxon>
        <taxon>Pseudomonadota</taxon>
        <taxon>Betaproteobacteria</taxon>
        <taxon>Burkholderiales</taxon>
        <taxon>Comamonadaceae</taxon>
        <taxon>Giesbergeria</taxon>
    </lineage>
</organism>
<dbReference type="Pfam" id="PF00672">
    <property type="entry name" value="HAMP"/>
    <property type="match status" value="1"/>
</dbReference>
<dbReference type="PANTHER" id="PTHR44757">
    <property type="entry name" value="DIGUANYLATE CYCLASE DGCP"/>
    <property type="match status" value="1"/>
</dbReference>
<dbReference type="InterPro" id="IPR035919">
    <property type="entry name" value="EAL_sf"/>
</dbReference>
<dbReference type="CDD" id="cd01948">
    <property type="entry name" value="EAL"/>
    <property type="match status" value="1"/>
</dbReference>
<evidence type="ECO:0000259" key="4">
    <source>
        <dbReference type="PROSITE" id="PS50883"/>
    </source>
</evidence>
<dbReference type="CDD" id="cd06225">
    <property type="entry name" value="HAMP"/>
    <property type="match status" value="1"/>
</dbReference>
<dbReference type="SMART" id="SM00304">
    <property type="entry name" value="HAMP"/>
    <property type="match status" value="1"/>
</dbReference>